<dbReference type="InterPro" id="IPR029526">
    <property type="entry name" value="PGBD"/>
</dbReference>
<sequence length="160" mass="18190">MIPYRGKHSAKMFLKGKPIRFGSNAWTLASSKVYVHHFDIYSGKSTGPKSSEYEDFGLGEGAVLNLLSIVESPGNHALYFDNFFTSFHLLCHLTNKYFSAAAKIREKRIKAYLLESVKLCSEDRERLLRFSVRRGKKSFIVQWNDNSVVTLGSTFGKLIQ</sequence>
<evidence type="ECO:0000259" key="1">
    <source>
        <dbReference type="Pfam" id="PF13843"/>
    </source>
</evidence>
<feature type="domain" description="PiggyBac transposable element-derived protein" evidence="1">
    <location>
        <begin position="1"/>
        <end position="157"/>
    </location>
</feature>
<dbReference type="InterPro" id="IPR052638">
    <property type="entry name" value="PiggyBac_TE-derived"/>
</dbReference>
<dbReference type="AlphaFoldDB" id="A0A4Y2B1X4"/>
<organism evidence="2 3">
    <name type="scientific">Araneus ventricosus</name>
    <name type="common">Orbweaver spider</name>
    <name type="synonym">Epeira ventricosa</name>
    <dbReference type="NCBI Taxonomy" id="182803"/>
    <lineage>
        <taxon>Eukaryota</taxon>
        <taxon>Metazoa</taxon>
        <taxon>Ecdysozoa</taxon>
        <taxon>Arthropoda</taxon>
        <taxon>Chelicerata</taxon>
        <taxon>Arachnida</taxon>
        <taxon>Araneae</taxon>
        <taxon>Araneomorphae</taxon>
        <taxon>Entelegynae</taxon>
        <taxon>Araneoidea</taxon>
        <taxon>Araneidae</taxon>
        <taxon>Araneus</taxon>
    </lineage>
</organism>
<dbReference type="OrthoDB" id="10057240at2759"/>
<accession>A0A4Y2B1X4</accession>
<proteinExistence type="predicted"/>
<comment type="caution">
    <text evidence="2">The sequence shown here is derived from an EMBL/GenBank/DDBJ whole genome shotgun (WGS) entry which is preliminary data.</text>
</comment>
<dbReference type="Proteomes" id="UP000499080">
    <property type="component" value="Unassembled WGS sequence"/>
</dbReference>
<gene>
    <name evidence="2" type="primary">CSB-PGBD3_12</name>
    <name evidence="2" type="ORF">AVEN_164521_1</name>
</gene>
<protein>
    <submittedName>
        <fullName evidence="2">Chimeric ERCC6-PGBD3 protein</fullName>
    </submittedName>
</protein>
<keyword evidence="3" id="KW-1185">Reference proteome</keyword>
<dbReference type="PANTHER" id="PTHR47055">
    <property type="entry name" value="DDE_TNP_1_7 DOMAIN-CONTAINING PROTEIN"/>
    <property type="match status" value="1"/>
</dbReference>
<reference evidence="2 3" key="1">
    <citation type="journal article" date="2019" name="Sci. Rep.">
        <title>Orb-weaving spider Araneus ventricosus genome elucidates the spidroin gene catalogue.</title>
        <authorList>
            <person name="Kono N."/>
            <person name="Nakamura H."/>
            <person name="Ohtoshi R."/>
            <person name="Moran D.A.P."/>
            <person name="Shinohara A."/>
            <person name="Yoshida Y."/>
            <person name="Fujiwara M."/>
            <person name="Mori M."/>
            <person name="Tomita M."/>
            <person name="Arakawa K."/>
        </authorList>
    </citation>
    <scope>NUCLEOTIDE SEQUENCE [LARGE SCALE GENOMIC DNA]</scope>
</reference>
<evidence type="ECO:0000313" key="3">
    <source>
        <dbReference type="Proteomes" id="UP000499080"/>
    </source>
</evidence>
<dbReference type="PANTHER" id="PTHR47055:SF3">
    <property type="entry name" value="PHORBOL-ESTER_DAG-TYPE DOMAIN-CONTAINING PROTEIN"/>
    <property type="match status" value="1"/>
</dbReference>
<dbReference type="Pfam" id="PF13843">
    <property type="entry name" value="DDE_Tnp_1_7"/>
    <property type="match status" value="1"/>
</dbReference>
<dbReference type="GO" id="GO:0043565">
    <property type="term" value="F:sequence-specific DNA binding"/>
    <property type="evidence" value="ECO:0007669"/>
    <property type="project" value="TreeGrafter"/>
</dbReference>
<evidence type="ECO:0000313" key="2">
    <source>
        <dbReference type="EMBL" id="GBL86331.1"/>
    </source>
</evidence>
<dbReference type="EMBL" id="BGPR01000048">
    <property type="protein sequence ID" value="GBL86331.1"/>
    <property type="molecule type" value="Genomic_DNA"/>
</dbReference>
<name>A0A4Y2B1X4_ARAVE</name>